<evidence type="ECO:0000313" key="4">
    <source>
        <dbReference type="Proteomes" id="UP000478052"/>
    </source>
</evidence>
<keyword evidence="4" id="KW-1185">Reference proteome</keyword>
<protein>
    <submittedName>
        <fullName evidence="3">Transposable element P transposase</fullName>
    </submittedName>
</protein>
<feature type="domain" description="Transposable element P transposase-like GTP-binding insertion" evidence="2">
    <location>
        <begin position="35"/>
        <end position="127"/>
    </location>
</feature>
<comment type="caution">
    <text evidence="3">The sequence shown here is derived from an EMBL/GenBank/DDBJ whole genome shotgun (WGS) entry which is preliminary data.</text>
</comment>
<gene>
    <name evidence="3" type="ORF">FWK35_00028337</name>
</gene>
<evidence type="ECO:0000313" key="3">
    <source>
        <dbReference type="EMBL" id="KAF0748914.1"/>
    </source>
</evidence>
<dbReference type="Proteomes" id="UP000478052">
    <property type="component" value="Unassembled WGS sequence"/>
</dbReference>
<accession>A0A6G0Y4G3</accession>
<reference evidence="3 4" key="1">
    <citation type="submission" date="2019-08" db="EMBL/GenBank/DDBJ databases">
        <title>Whole genome of Aphis craccivora.</title>
        <authorList>
            <person name="Voronova N.V."/>
            <person name="Shulinski R.S."/>
            <person name="Bandarenka Y.V."/>
            <person name="Zhorov D.G."/>
            <person name="Warner D."/>
        </authorList>
    </citation>
    <scope>NUCLEOTIDE SEQUENCE [LARGE SCALE GENOMIC DNA]</scope>
    <source>
        <strain evidence="3">180601</strain>
        <tissue evidence="3">Whole Body</tissue>
    </source>
</reference>
<dbReference type="AlphaFoldDB" id="A0A6G0Y4G3"/>
<dbReference type="EMBL" id="VUJU01006299">
    <property type="protein sequence ID" value="KAF0748914.1"/>
    <property type="molecule type" value="Genomic_DNA"/>
</dbReference>
<name>A0A6G0Y4G3_APHCR</name>
<keyword evidence="1" id="KW-0472">Membrane</keyword>
<sequence length="193" mass="22383">MVIKFILYLMFSIYSKVFVIISLILVFKRTIKFFHTQTIKNTYDLDKLRKKTNSPSKITDAHIHPTSFQKMREKLAAQVLSHSMLSDIRTCAETGQLCSKTAIVIADFIEFINNLFDCLNSRSLYSNIPYNSALTHSEIVKTFLINASKYLINLKKIKKGKIPQPPCFKGFTQTINVILQFFEEEKCNDIFFF</sequence>
<proteinExistence type="predicted"/>
<dbReference type="OrthoDB" id="8192384at2759"/>
<organism evidence="3 4">
    <name type="scientific">Aphis craccivora</name>
    <name type="common">Cowpea aphid</name>
    <dbReference type="NCBI Taxonomy" id="307492"/>
    <lineage>
        <taxon>Eukaryota</taxon>
        <taxon>Metazoa</taxon>
        <taxon>Ecdysozoa</taxon>
        <taxon>Arthropoda</taxon>
        <taxon>Hexapoda</taxon>
        <taxon>Insecta</taxon>
        <taxon>Pterygota</taxon>
        <taxon>Neoptera</taxon>
        <taxon>Paraneoptera</taxon>
        <taxon>Hemiptera</taxon>
        <taxon>Sternorrhyncha</taxon>
        <taxon>Aphidomorpha</taxon>
        <taxon>Aphidoidea</taxon>
        <taxon>Aphididae</taxon>
        <taxon>Aphidini</taxon>
        <taxon>Aphis</taxon>
        <taxon>Aphis</taxon>
    </lineage>
</organism>
<feature type="transmembrane region" description="Helical" evidence="1">
    <location>
        <begin position="6"/>
        <end position="27"/>
    </location>
</feature>
<keyword evidence="1" id="KW-0812">Transmembrane</keyword>
<evidence type="ECO:0000256" key="1">
    <source>
        <dbReference type="SAM" id="Phobius"/>
    </source>
</evidence>
<dbReference type="InterPro" id="IPR048366">
    <property type="entry name" value="TNP-like_GBD"/>
</dbReference>
<keyword evidence="1" id="KW-1133">Transmembrane helix</keyword>
<evidence type="ECO:0000259" key="2">
    <source>
        <dbReference type="Pfam" id="PF21788"/>
    </source>
</evidence>
<dbReference type="Pfam" id="PF21788">
    <property type="entry name" value="TNP-like_GBD"/>
    <property type="match status" value="1"/>
</dbReference>